<keyword evidence="1" id="KW-0732">Signal</keyword>
<reference evidence="2" key="1">
    <citation type="submission" date="2020-10" db="EMBL/GenBank/DDBJ databases">
        <authorList>
            <person name="Gilroy R."/>
        </authorList>
    </citation>
    <scope>NUCLEOTIDE SEQUENCE</scope>
    <source>
        <strain evidence="2">CHK181-108</strain>
    </source>
</reference>
<organism evidence="2 3">
    <name type="scientific">Candidatus Ornithomonoglobus intestinigallinarum</name>
    <dbReference type="NCBI Taxonomy" id="2840894"/>
    <lineage>
        <taxon>Bacteria</taxon>
        <taxon>Bacillati</taxon>
        <taxon>Bacillota</taxon>
        <taxon>Clostridia</taxon>
        <taxon>Candidatus Ornithomonoglobus</taxon>
    </lineage>
</organism>
<sequence length="66" mass="6770">MLKVKRTAALLAVSLMLPAVPSAFAAGTIPEGTVIYEDNLSGQQVGGTPSGMFNVNQTTFEQSGVG</sequence>
<feature type="signal peptide" evidence="1">
    <location>
        <begin position="1"/>
        <end position="25"/>
    </location>
</feature>
<name>A0A9D1H5X5_9FIRM</name>
<feature type="non-terminal residue" evidence="2">
    <location>
        <position position="66"/>
    </location>
</feature>
<comment type="caution">
    <text evidence="2">The sequence shown here is derived from an EMBL/GenBank/DDBJ whole genome shotgun (WGS) entry which is preliminary data.</text>
</comment>
<gene>
    <name evidence="2" type="ORF">IAA60_07975</name>
</gene>
<dbReference type="EMBL" id="DVLU01000082">
    <property type="protein sequence ID" value="HIT85824.1"/>
    <property type="molecule type" value="Genomic_DNA"/>
</dbReference>
<evidence type="ECO:0000313" key="2">
    <source>
        <dbReference type="EMBL" id="HIT85824.1"/>
    </source>
</evidence>
<proteinExistence type="predicted"/>
<feature type="chain" id="PRO_5039490190" evidence="1">
    <location>
        <begin position="26"/>
        <end position="66"/>
    </location>
</feature>
<reference evidence="2" key="2">
    <citation type="journal article" date="2021" name="PeerJ">
        <title>Extensive microbial diversity within the chicken gut microbiome revealed by metagenomics and culture.</title>
        <authorList>
            <person name="Gilroy R."/>
            <person name="Ravi A."/>
            <person name="Getino M."/>
            <person name="Pursley I."/>
            <person name="Horton D.L."/>
            <person name="Alikhan N.F."/>
            <person name="Baker D."/>
            <person name="Gharbi K."/>
            <person name="Hall N."/>
            <person name="Watson M."/>
            <person name="Adriaenssens E.M."/>
            <person name="Foster-Nyarko E."/>
            <person name="Jarju S."/>
            <person name="Secka A."/>
            <person name="Antonio M."/>
            <person name="Oren A."/>
            <person name="Chaudhuri R.R."/>
            <person name="La Ragione R."/>
            <person name="Hildebrand F."/>
            <person name="Pallen M.J."/>
        </authorList>
    </citation>
    <scope>NUCLEOTIDE SEQUENCE</scope>
    <source>
        <strain evidence="2">CHK181-108</strain>
    </source>
</reference>
<evidence type="ECO:0000256" key="1">
    <source>
        <dbReference type="SAM" id="SignalP"/>
    </source>
</evidence>
<dbReference type="Proteomes" id="UP000824165">
    <property type="component" value="Unassembled WGS sequence"/>
</dbReference>
<evidence type="ECO:0000313" key="3">
    <source>
        <dbReference type="Proteomes" id="UP000824165"/>
    </source>
</evidence>
<dbReference type="AlphaFoldDB" id="A0A9D1H5X5"/>
<protein>
    <submittedName>
        <fullName evidence="2">Uncharacterized protein</fullName>
    </submittedName>
</protein>
<accession>A0A9D1H5X5</accession>